<sequence>MHNLLSDRRRSCREMPSAVQRATAISRLLHLTAALPLMLTGCFGADPEHTPYYPQANGDKPEIFELGSVQVCEDDVEAIRGVERFANRFGMLPHEIAAPGKRIVAVFTLGEPMQAHVMVERIYKHRVRVGISTFRGYPTEIVETARLSNFCNEGLPSPDHSPQSPPHGSRKSAATDRS</sequence>
<evidence type="ECO:0000313" key="3">
    <source>
        <dbReference type="Proteomes" id="UP001317822"/>
    </source>
</evidence>
<reference evidence="2 3" key="1">
    <citation type="journal article" date="2023" name="Int. J. Syst. Evol. Microbiol.">
        <title>Physiological and genomic analyses of cobalamin (vitamin B12)-auxotrophy of Lysobacter auxotrophicus sp. nov., a methionine-auxotrophic chitinolytic bacterium isolated from chitin-treated soil.</title>
        <authorList>
            <person name="Saito A."/>
            <person name="Dohra H."/>
            <person name="Hamada M."/>
            <person name="Moriuchi R."/>
            <person name="Kotsuchibashi Y."/>
            <person name="Mori K."/>
        </authorList>
    </citation>
    <scope>NUCLEOTIDE SEQUENCE [LARGE SCALE GENOMIC DNA]</scope>
    <source>
        <strain evidence="2 3">5-21a</strain>
    </source>
</reference>
<evidence type="ECO:0000256" key="1">
    <source>
        <dbReference type="SAM" id="MobiDB-lite"/>
    </source>
</evidence>
<dbReference type="EMBL" id="AP027041">
    <property type="protein sequence ID" value="BDU16667.1"/>
    <property type="molecule type" value="Genomic_DNA"/>
</dbReference>
<proteinExistence type="predicted"/>
<gene>
    <name evidence="2" type="ORF">LA521A_18680</name>
</gene>
<name>A0ABN6UK60_9GAMM</name>
<dbReference type="RefSeq" id="WP_281778658.1">
    <property type="nucleotide sequence ID" value="NZ_AP027041.1"/>
</dbReference>
<feature type="region of interest" description="Disordered" evidence="1">
    <location>
        <begin position="152"/>
        <end position="178"/>
    </location>
</feature>
<organism evidence="2 3">
    <name type="scientific">Lysobacter auxotrophicus</name>
    <dbReference type="NCBI Taxonomy" id="2992573"/>
    <lineage>
        <taxon>Bacteria</taxon>
        <taxon>Pseudomonadati</taxon>
        <taxon>Pseudomonadota</taxon>
        <taxon>Gammaproteobacteria</taxon>
        <taxon>Lysobacterales</taxon>
        <taxon>Lysobacteraceae</taxon>
        <taxon>Lysobacter</taxon>
    </lineage>
</organism>
<accession>A0ABN6UK60</accession>
<evidence type="ECO:0008006" key="4">
    <source>
        <dbReference type="Google" id="ProtNLM"/>
    </source>
</evidence>
<protein>
    <recommendedName>
        <fullName evidence="4">Lipoprotein</fullName>
    </recommendedName>
</protein>
<dbReference type="Proteomes" id="UP001317822">
    <property type="component" value="Chromosome"/>
</dbReference>
<evidence type="ECO:0000313" key="2">
    <source>
        <dbReference type="EMBL" id="BDU16667.1"/>
    </source>
</evidence>
<keyword evidence="3" id="KW-1185">Reference proteome</keyword>